<dbReference type="PANTHER" id="PTHR48070">
    <property type="entry name" value="ESTERASE OVCA2"/>
    <property type="match status" value="1"/>
</dbReference>
<protein>
    <recommendedName>
        <fullName evidence="2">Serine hydrolase domain-containing protein</fullName>
    </recommendedName>
</protein>
<organism evidence="3 4">
    <name type="scientific">Hebeloma cylindrosporum</name>
    <dbReference type="NCBI Taxonomy" id="76867"/>
    <lineage>
        <taxon>Eukaryota</taxon>
        <taxon>Fungi</taxon>
        <taxon>Dikarya</taxon>
        <taxon>Basidiomycota</taxon>
        <taxon>Agaricomycotina</taxon>
        <taxon>Agaricomycetes</taxon>
        <taxon>Agaricomycetidae</taxon>
        <taxon>Agaricales</taxon>
        <taxon>Agaricineae</taxon>
        <taxon>Hymenogastraceae</taxon>
        <taxon>Hebeloma</taxon>
    </lineage>
</organism>
<dbReference type="InterPro" id="IPR029058">
    <property type="entry name" value="AB_hydrolase_fold"/>
</dbReference>
<dbReference type="PANTHER" id="PTHR48070:SF6">
    <property type="entry name" value="ESTERASE OVCA2"/>
    <property type="match status" value="1"/>
</dbReference>
<dbReference type="GO" id="GO:0005737">
    <property type="term" value="C:cytoplasm"/>
    <property type="evidence" value="ECO:0007669"/>
    <property type="project" value="TreeGrafter"/>
</dbReference>
<reference evidence="3 4" key="1">
    <citation type="submission" date="2014-04" db="EMBL/GenBank/DDBJ databases">
        <authorList>
            <consortium name="DOE Joint Genome Institute"/>
            <person name="Kuo A."/>
            <person name="Gay G."/>
            <person name="Dore J."/>
            <person name="Kohler A."/>
            <person name="Nagy L.G."/>
            <person name="Floudas D."/>
            <person name="Copeland A."/>
            <person name="Barry K.W."/>
            <person name="Cichocki N."/>
            <person name="Veneault-Fourrey C."/>
            <person name="LaButti K."/>
            <person name="Lindquist E.A."/>
            <person name="Lipzen A."/>
            <person name="Lundell T."/>
            <person name="Morin E."/>
            <person name="Murat C."/>
            <person name="Sun H."/>
            <person name="Tunlid A."/>
            <person name="Henrissat B."/>
            <person name="Grigoriev I.V."/>
            <person name="Hibbett D.S."/>
            <person name="Martin F."/>
            <person name="Nordberg H.P."/>
            <person name="Cantor M.N."/>
            <person name="Hua S.X."/>
        </authorList>
    </citation>
    <scope>NUCLEOTIDE SEQUENCE [LARGE SCALE GENOMIC DNA]</scope>
    <source>
        <strain evidence="4">h7</strain>
    </source>
</reference>
<dbReference type="Proteomes" id="UP000053424">
    <property type="component" value="Unassembled WGS sequence"/>
</dbReference>
<evidence type="ECO:0000313" key="4">
    <source>
        <dbReference type="Proteomes" id="UP000053424"/>
    </source>
</evidence>
<keyword evidence="1" id="KW-0378">Hydrolase</keyword>
<dbReference type="OrthoDB" id="2094269at2759"/>
<dbReference type="STRING" id="686832.A0A0C3BVC3"/>
<dbReference type="EMBL" id="KN831823">
    <property type="protein sequence ID" value="KIM35331.1"/>
    <property type="molecule type" value="Genomic_DNA"/>
</dbReference>
<dbReference type="InterPro" id="IPR005645">
    <property type="entry name" value="FSH-like_dom"/>
</dbReference>
<evidence type="ECO:0000256" key="1">
    <source>
        <dbReference type="ARBA" id="ARBA00022801"/>
    </source>
</evidence>
<dbReference type="SUPFAM" id="SSF53474">
    <property type="entry name" value="alpha/beta-Hydrolases"/>
    <property type="match status" value="1"/>
</dbReference>
<keyword evidence="4" id="KW-1185">Reference proteome</keyword>
<evidence type="ECO:0000259" key="2">
    <source>
        <dbReference type="Pfam" id="PF03959"/>
    </source>
</evidence>
<dbReference type="Gene3D" id="3.40.50.1820">
    <property type="entry name" value="alpha/beta hydrolase"/>
    <property type="match status" value="1"/>
</dbReference>
<sequence length="272" mass="30053">MASTTSAAVRRVLVLHGYSQNAIIFSKRLGALRKESKDIEYVFLNAPHILLPAELFGSPTRFDSVAQGEVPSEADTQVDPDLALRAWWRKNKEGTEARGLAESIMYIREVLREGRYDGIFGFSQGAAFAAVISALLERPHLYPPFLVDGKPPHPPLKFCVAVSGFKLLDPLCNPFFTPNYTTPTLHVLGRTDVVVVEERSRTLFEASKNARLEEHDGGHFVPSKGNWRKFLVNYMKDPLGPHMSPTATSGANAGVTETNGHGNYKSALMMKL</sequence>
<dbReference type="Pfam" id="PF03959">
    <property type="entry name" value="FSH1"/>
    <property type="match status" value="1"/>
</dbReference>
<evidence type="ECO:0000313" key="3">
    <source>
        <dbReference type="EMBL" id="KIM35331.1"/>
    </source>
</evidence>
<dbReference type="GO" id="GO:0005634">
    <property type="term" value="C:nucleus"/>
    <property type="evidence" value="ECO:0007669"/>
    <property type="project" value="TreeGrafter"/>
</dbReference>
<dbReference type="GO" id="GO:0016787">
    <property type="term" value="F:hydrolase activity"/>
    <property type="evidence" value="ECO:0007669"/>
    <property type="project" value="UniProtKB-KW"/>
</dbReference>
<accession>A0A0C3BVC3</accession>
<proteinExistence type="predicted"/>
<dbReference type="AlphaFoldDB" id="A0A0C3BVC3"/>
<gene>
    <name evidence="3" type="ORF">M413DRAFT_449826</name>
</gene>
<dbReference type="InterPro" id="IPR050593">
    <property type="entry name" value="LovG"/>
</dbReference>
<name>A0A0C3BVC3_HEBCY</name>
<reference evidence="4" key="2">
    <citation type="submission" date="2015-01" db="EMBL/GenBank/DDBJ databases">
        <title>Evolutionary Origins and Diversification of the Mycorrhizal Mutualists.</title>
        <authorList>
            <consortium name="DOE Joint Genome Institute"/>
            <consortium name="Mycorrhizal Genomics Consortium"/>
            <person name="Kohler A."/>
            <person name="Kuo A."/>
            <person name="Nagy L.G."/>
            <person name="Floudas D."/>
            <person name="Copeland A."/>
            <person name="Barry K.W."/>
            <person name="Cichocki N."/>
            <person name="Veneault-Fourrey C."/>
            <person name="LaButti K."/>
            <person name="Lindquist E.A."/>
            <person name="Lipzen A."/>
            <person name="Lundell T."/>
            <person name="Morin E."/>
            <person name="Murat C."/>
            <person name="Riley R."/>
            <person name="Ohm R."/>
            <person name="Sun H."/>
            <person name="Tunlid A."/>
            <person name="Henrissat B."/>
            <person name="Grigoriev I.V."/>
            <person name="Hibbett D.S."/>
            <person name="Martin F."/>
        </authorList>
    </citation>
    <scope>NUCLEOTIDE SEQUENCE [LARGE SCALE GENOMIC DNA]</scope>
    <source>
        <strain evidence="4">h7</strain>
    </source>
</reference>
<feature type="domain" description="Serine hydrolase" evidence="2">
    <location>
        <begin position="10"/>
        <end position="229"/>
    </location>
</feature>
<dbReference type="HOGENOM" id="CLU_051938_2_1_1"/>